<evidence type="ECO:0000313" key="9">
    <source>
        <dbReference type="EMBL" id="KAK3048873.1"/>
    </source>
</evidence>
<dbReference type="PANTHER" id="PTHR33146">
    <property type="entry name" value="ENDONUCLEASE 4"/>
    <property type="match status" value="1"/>
</dbReference>
<keyword evidence="4" id="KW-0255">Endonuclease</keyword>
<dbReference type="CDD" id="cd11010">
    <property type="entry name" value="S1-P1_nuclease"/>
    <property type="match status" value="1"/>
</dbReference>
<dbReference type="Proteomes" id="UP001271007">
    <property type="component" value="Unassembled WGS sequence"/>
</dbReference>
<keyword evidence="10" id="KW-1185">Reference proteome</keyword>
<comment type="similarity">
    <text evidence="1">Belongs to the nuclease type I family.</text>
</comment>
<proteinExistence type="inferred from homology"/>
<dbReference type="GO" id="GO:0016788">
    <property type="term" value="F:hydrolase activity, acting on ester bonds"/>
    <property type="evidence" value="ECO:0007669"/>
    <property type="project" value="InterPro"/>
</dbReference>
<dbReference type="PANTHER" id="PTHR33146:SF26">
    <property type="entry name" value="ENDONUCLEASE 4"/>
    <property type="match status" value="1"/>
</dbReference>
<dbReference type="InterPro" id="IPR008947">
    <property type="entry name" value="PLipase_C/P1_nuclease_dom_sf"/>
</dbReference>
<dbReference type="GO" id="GO:0046872">
    <property type="term" value="F:metal ion binding"/>
    <property type="evidence" value="ECO:0007669"/>
    <property type="project" value="UniProtKB-KW"/>
</dbReference>
<dbReference type="GO" id="GO:0003676">
    <property type="term" value="F:nucleic acid binding"/>
    <property type="evidence" value="ECO:0007669"/>
    <property type="project" value="InterPro"/>
</dbReference>
<keyword evidence="8" id="KW-0732">Signal</keyword>
<comment type="caution">
    <text evidence="9">The sequence shown here is derived from an EMBL/GenBank/DDBJ whole genome shotgun (WGS) entry which is preliminary data.</text>
</comment>
<keyword evidence="2" id="KW-0540">Nuclease</keyword>
<keyword evidence="5" id="KW-0378">Hydrolase</keyword>
<evidence type="ECO:0000256" key="3">
    <source>
        <dbReference type="ARBA" id="ARBA00022723"/>
    </source>
</evidence>
<sequence length="338" mass="37134">MSTTLLLIALSALQGADAWGGLGHQTTGFIAQNFVHPATEAWAQNILSNTNSSYLASVATWADSFRYTDEGSFSSPFHYIDAEDDPPKSCNVDFERDCGDAGCVVTAIANYTQRVQDGRHSDQEIDYALRFLVHFIGDITQPLHDEAFEIGGNGVNVTFDGDDTNLHSVWDTSMPEELVGGYELEDAEAWAANLTTEIRNGTFAASSKSWLQGLDIEDPKASAMVWAQDGNNVVMPDGIEPLEGNDLYPGYYKGAIDTVELQIAKAGYRLAAWLDALAAKSDVSKRWQPREQYWKIGTQGVKLEQDFSGSDLLREPRAAKSKAKMRRQAIGWGCGHKH</sequence>
<feature type="chain" id="PRO_5042515943" description="Nuclease PA3" evidence="8">
    <location>
        <begin position="19"/>
        <end position="338"/>
    </location>
</feature>
<feature type="signal peptide" evidence="8">
    <location>
        <begin position="1"/>
        <end position="18"/>
    </location>
</feature>
<evidence type="ECO:0000256" key="8">
    <source>
        <dbReference type="SAM" id="SignalP"/>
    </source>
</evidence>
<evidence type="ECO:0000256" key="4">
    <source>
        <dbReference type="ARBA" id="ARBA00022759"/>
    </source>
</evidence>
<evidence type="ECO:0000256" key="1">
    <source>
        <dbReference type="ARBA" id="ARBA00009547"/>
    </source>
</evidence>
<dbReference type="GO" id="GO:0004519">
    <property type="term" value="F:endonuclease activity"/>
    <property type="evidence" value="ECO:0007669"/>
    <property type="project" value="UniProtKB-KW"/>
</dbReference>
<keyword evidence="6" id="KW-1015">Disulfide bond</keyword>
<name>A0AAJ0DF30_9PEZI</name>
<dbReference type="Gene3D" id="1.10.575.10">
    <property type="entry name" value="P1 Nuclease"/>
    <property type="match status" value="1"/>
</dbReference>
<evidence type="ECO:0000256" key="2">
    <source>
        <dbReference type="ARBA" id="ARBA00022722"/>
    </source>
</evidence>
<evidence type="ECO:0000313" key="10">
    <source>
        <dbReference type="Proteomes" id="UP001271007"/>
    </source>
</evidence>
<evidence type="ECO:0000256" key="7">
    <source>
        <dbReference type="ARBA" id="ARBA00023180"/>
    </source>
</evidence>
<evidence type="ECO:0000256" key="6">
    <source>
        <dbReference type="ARBA" id="ARBA00023157"/>
    </source>
</evidence>
<accession>A0AAJ0DF30</accession>
<evidence type="ECO:0008006" key="11">
    <source>
        <dbReference type="Google" id="ProtNLM"/>
    </source>
</evidence>
<dbReference type="GO" id="GO:0006308">
    <property type="term" value="P:DNA catabolic process"/>
    <property type="evidence" value="ECO:0007669"/>
    <property type="project" value="InterPro"/>
</dbReference>
<dbReference type="AlphaFoldDB" id="A0AAJ0DF30"/>
<reference evidence="9" key="1">
    <citation type="submission" date="2023-04" db="EMBL/GenBank/DDBJ databases">
        <title>Black Yeasts Isolated from many extreme environments.</title>
        <authorList>
            <person name="Coleine C."/>
            <person name="Stajich J.E."/>
            <person name="Selbmann L."/>
        </authorList>
    </citation>
    <scope>NUCLEOTIDE SEQUENCE</scope>
    <source>
        <strain evidence="9">CCFEE 5312</strain>
    </source>
</reference>
<keyword evidence="7" id="KW-0325">Glycoprotein</keyword>
<dbReference type="EMBL" id="JAWDJX010000044">
    <property type="protein sequence ID" value="KAK3048873.1"/>
    <property type="molecule type" value="Genomic_DNA"/>
</dbReference>
<gene>
    <name evidence="9" type="ORF">LTR09_009768</name>
</gene>
<dbReference type="InterPro" id="IPR003154">
    <property type="entry name" value="S1/P1nuclease"/>
</dbReference>
<dbReference type="Pfam" id="PF02265">
    <property type="entry name" value="S1-P1_nuclease"/>
    <property type="match status" value="1"/>
</dbReference>
<protein>
    <recommendedName>
        <fullName evidence="11">Nuclease PA3</fullName>
    </recommendedName>
</protein>
<dbReference type="SUPFAM" id="SSF48537">
    <property type="entry name" value="Phospholipase C/P1 nuclease"/>
    <property type="match status" value="1"/>
</dbReference>
<organism evidence="9 10">
    <name type="scientific">Extremus antarcticus</name>
    <dbReference type="NCBI Taxonomy" id="702011"/>
    <lineage>
        <taxon>Eukaryota</taxon>
        <taxon>Fungi</taxon>
        <taxon>Dikarya</taxon>
        <taxon>Ascomycota</taxon>
        <taxon>Pezizomycotina</taxon>
        <taxon>Dothideomycetes</taxon>
        <taxon>Dothideomycetidae</taxon>
        <taxon>Mycosphaerellales</taxon>
        <taxon>Extremaceae</taxon>
        <taxon>Extremus</taxon>
    </lineage>
</organism>
<keyword evidence="3" id="KW-0479">Metal-binding</keyword>
<evidence type="ECO:0000256" key="5">
    <source>
        <dbReference type="ARBA" id="ARBA00022801"/>
    </source>
</evidence>